<protein>
    <submittedName>
        <fullName evidence="1">Uncharacterized protein</fullName>
    </submittedName>
</protein>
<sequence length="140" mass="15684">MPMAVLLQILKGQLYYVCLVEYIRTPIRKSPVDSSAIVVVKCDRYSSSAWSPSVVNVSPLIHGHLGGRMWLVFYRLNHNQLDDHSAALLSFRIVRRLSLPVDRAAVISRHKDCSQNPGAPISMANNKVRILFGCKLLEAL</sequence>
<dbReference type="AlphaFoldDB" id="A0A9D4QMQ3"/>
<evidence type="ECO:0000313" key="1">
    <source>
        <dbReference type="EMBL" id="KAH3835785.1"/>
    </source>
</evidence>
<organism evidence="1 2">
    <name type="scientific">Dreissena polymorpha</name>
    <name type="common">Zebra mussel</name>
    <name type="synonym">Mytilus polymorpha</name>
    <dbReference type="NCBI Taxonomy" id="45954"/>
    <lineage>
        <taxon>Eukaryota</taxon>
        <taxon>Metazoa</taxon>
        <taxon>Spiralia</taxon>
        <taxon>Lophotrochozoa</taxon>
        <taxon>Mollusca</taxon>
        <taxon>Bivalvia</taxon>
        <taxon>Autobranchia</taxon>
        <taxon>Heteroconchia</taxon>
        <taxon>Euheterodonta</taxon>
        <taxon>Imparidentia</taxon>
        <taxon>Neoheterodontei</taxon>
        <taxon>Myida</taxon>
        <taxon>Dreissenoidea</taxon>
        <taxon>Dreissenidae</taxon>
        <taxon>Dreissena</taxon>
    </lineage>
</organism>
<accession>A0A9D4QMQ3</accession>
<reference evidence="1" key="2">
    <citation type="submission" date="2020-11" db="EMBL/GenBank/DDBJ databases">
        <authorList>
            <person name="McCartney M.A."/>
            <person name="Auch B."/>
            <person name="Kono T."/>
            <person name="Mallez S."/>
            <person name="Becker A."/>
            <person name="Gohl D.M."/>
            <person name="Silverstein K.A.T."/>
            <person name="Koren S."/>
            <person name="Bechman K.B."/>
            <person name="Herman A."/>
            <person name="Abrahante J.E."/>
            <person name="Garbe J."/>
        </authorList>
    </citation>
    <scope>NUCLEOTIDE SEQUENCE</scope>
    <source>
        <strain evidence="1">Duluth1</strain>
        <tissue evidence="1">Whole animal</tissue>
    </source>
</reference>
<keyword evidence="2" id="KW-1185">Reference proteome</keyword>
<proteinExistence type="predicted"/>
<comment type="caution">
    <text evidence="1">The sequence shown here is derived from an EMBL/GenBank/DDBJ whole genome shotgun (WGS) entry which is preliminary data.</text>
</comment>
<dbReference type="EMBL" id="JAIWYP010000004">
    <property type="protein sequence ID" value="KAH3835785.1"/>
    <property type="molecule type" value="Genomic_DNA"/>
</dbReference>
<reference evidence="1" key="1">
    <citation type="journal article" date="2019" name="bioRxiv">
        <title>The Genome of the Zebra Mussel, Dreissena polymorpha: A Resource for Invasive Species Research.</title>
        <authorList>
            <person name="McCartney M.A."/>
            <person name="Auch B."/>
            <person name="Kono T."/>
            <person name="Mallez S."/>
            <person name="Zhang Y."/>
            <person name="Obille A."/>
            <person name="Becker A."/>
            <person name="Abrahante J.E."/>
            <person name="Garbe J."/>
            <person name="Badalamenti J.P."/>
            <person name="Herman A."/>
            <person name="Mangelson H."/>
            <person name="Liachko I."/>
            <person name="Sullivan S."/>
            <person name="Sone E.D."/>
            <person name="Koren S."/>
            <person name="Silverstein K.A.T."/>
            <person name="Beckman K.B."/>
            <person name="Gohl D.M."/>
        </authorList>
    </citation>
    <scope>NUCLEOTIDE SEQUENCE</scope>
    <source>
        <strain evidence="1">Duluth1</strain>
        <tissue evidence="1">Whole animal</tissue>
    </source>
</reference>
<dbReference type="Proteomes" id="UP000828390">
    <property type="component" value="Unassembled WGS sequence"/>
</dbReference>
<name>A0A9D4QMQ3_DREPO</name>
<gene>
    <name evidence="1" type="ORF">DPMN_109148</name>
</gene>
<evidence type="ECO:0000313" key="2">
    <source>
        <dbReference type="Proteomes" id="UP000828390"/>
    </source>
</evidence>